<evidence type="ECO:0000313" key="1">
    <source>
        <dbReference type="EMBL" id="CAH1114255.1"/>
    </source>
</evidence>
<protein>
    <submittedName>
        <fullName evidence="1">Uncharacterized protein</fullName>
    </submittedName>
</protein>
<keyword evidence="2" id="KW-1185">Reference proteome</keyword>
<gene>
    <name evidence="1" type="ORF">PSYICH_LOCUS14154</name>
</gene>
<evidence type="ECO:0000313" key="2">
    <source>
        <dbReference type="Proteomes" id="UP001153636"/>
    </source>
</evidence>
<dbReference type="PANTHER" id="PTHR46409">
    <property type="entry name" value="HTH PSQ-TYPE DOMAIN-CONTAINING PROTEIN"/>
    <property type="match status" value="1"/>
</dbReference>
<proteinExistence type="predicted"/>
<dbReference type="OrthoDB" id="8023395at2759"/>
<accession>A0A9P0D5F7</accession>
<dbReference type="Proteomes" id="UP001153636">
    <property type="component" value="Chromosome 8"/>
</dbReference>
<reference evidence="1" key="1">
    <citation type="submission" date="2022-01" db="EMBL/GenBank/DDBJ databases">
        <authorList>
            <person name="King R."/>
        </authorList>
    </citation>
    <scope>NUCLEOTIDE SEQUENCE</scope>
</reference>
<organism evidence="1 2">
    <name type="scientific">Psylliodes chrysocephalus</name>
    <dbReference type="NCBI Taxonomy" id="3402493"/>
    <lineage>
        <taxon>Eukaryota</taxon>
        <taxon>Metazoa</taxon>
        <taxon>Ecdysozoa</taxon>
        <taxon>Arthropoda</taxon>
        <taxon>Hexapoda</taxon>
        <taxon>Insecta</taxon>
        <taxon>Pterygota</taxon>
        <taxon>Neoptera</taxon>
        <taxon>Endopterygota</taxon>
        <taxon>Coleoptera</taxon>
        <taxon>Polyphaga</taxon>
        <taxon>Cucujiformia</taxon>
        <taxon>Chrysomeloidea</taxon>
        <taxon>Chrysomelidae</taxon>
        <taxon>Galerucinae</taxon>
        <taxon>Alticini</taxon>
        <taxon>Psylliodes</taxon>
    </lineage>
</organism>
<sequence>MIRLSHYLNNELKAVIDPIIKRNAYFCHPENLLLTMLSDDRPAIRQLGLRRILKACTKISTDVREFVIPELDFDASDYELINWHNCSVTAPPLLSTATDGDIGTYPVDFLSFPCHTQAV</sequence>
<name>A0A9P0D5F7_9CUCU</name>
<dbReference type="EMBL" id="OV651820">
    <property type="protein sequence ID" value="CAH1114255.1"/>
    <property type="molecule type" value="Genomic_DNA"/>
</dbReference>
<dbReference type="AlphaFoldDB" id="A0A9P0D5F7"/>
<dbReference type="PANTHER" id="PTHR46409:SF1">
    <property type="entry name" value="HTH PSQ-TYPE DOMAIN-CONTAINING PROTEIN"/>
    <property type="match status" value="1"/>
</dbReference>